<organism evidence="2 3">
    <name type="scientific">Zhongshania aliphaticivorans</name>
    <dbReference type="NCBI Taxonomy" id="1470434"/>
    <lineage>
        <taxon>Bacteria</taxon>
        <taxon>Pseudomonadati</taxon>
        <taxon>Pseudomonadota</taxon>
        <taxon>Gammaproteobacteria</taxon>
        <taxon>Cellvibrionales</taxon>
        <taxon>Spongiibacteraceae</taxon>
        <taxon>Zhongshania</taxon>
    </lineage>
</organism>
<evidence type="ECO:0000256" key="1">
    <source>
        <dbReference type="SAM" id="SignalP"/>
    </source>
</evidence>
<dbReference type="Gene3D" id="3.30.110.170">
    <property type="entry name" value="Protein of unknown function (DUF541), domain 1"/>
    <property type="match status" value="1"/>
</dbReference>
<feature type="signal peptide" evidence="1">
    <location>
        <begin position="1"/>
        <end position="27"/>
    </location>
</feature>
<dbReference type="PANTHER" id="PTHR34387:SF2">
    <property type="entry name" value="SLR1258 PROTEIN"/>
    <property type="match status" value="1"/>
</dbReference>
<sequence length="236" mass="25160">MKNAKSLILNCAAAFVLSAALPIFAHAATLPEAPHVVVAARGEVEAMPDIARLQLQISETQDSAVKAKSAVDQRSAQVLNAVAEQGVPERDIRASQIRIYPDYEWHDGKRVLRGQRVERSIDITLTDLSRYGGVLDALVNAGISELGNVSFDLSQRETLQAEAVQAAIADAKARAEVLAAGFGRKLAGVYHIDEGANAPVVYERAMMMDAKVGGAAPMLIGKETVSASLTVVFLLK</sequence>
<dbReference type="STRING" id="1470434.AZF00_17110"/>
<dbReference type="Gene3D" id="3.30.70.2970">
    <property type="entry name" value="Protein of unknown function (DUF541), domain 2"/>
    <property type="match status" value="1"/>
</dbReference>
<dbReference type="Proteomes" id="UP000074119">
    <property type="component" value="Chromosome"/>
</dbReference>
<dbReference type="KEGG" id="zal:AZF00_17110"/>
<feature type="chain" id="PRO_5007275212" description="26 kDa periplasmic immunogenic protein" evidence="1">
    <location>
        <begin position="28"/>
        <end position="236"/>
    </location>
</feature>
<name>A0A127M9R0_9GAMM</name>
<reference evidence="2 3" key="1">
    <citation type="submission" date="2015-12" db="EMBL/GenBank/DDBJ databases">
        <authorList>
            <person name="Shamseldin A."/>
            <person name="Moawad H."/>
            <person name="Abd El-Rahim W.M."/>
            <person name="Sadowsky M.J."/>
        </authorList>
    </citation>
    <scope>NUCLEOTIDE SEQUENCE [LARGE SCALE GENOMIC DNA]</scope>
    <source>
        <strain evidence="2 3">SM2</strain>
    </source>
</reference>
<dbReference type="InterPro" id="IPR052022">
    <property type="entry name" value="26kDa_periplasmic_antigen"/>
</dbReference>
<keyword evidence="1" id="KW-0732">Signal</keyword>
<gene>
    <name evidence="2" type="ORF">AZF00_17110</name>
</gene>
<dbReference type="Pfam" id="PF04402">
    <property type="entry name" value="SIMPL"/>
    <property type="match status" value="1"/>
</dbReference>
<proteinExistence type="predicted"/>
<dbReference type="GO" id="GO:0006974">
    <property type="term" value="P:DNA damage response"/>
    <property type="evidence" value="ECO:0007669"/>
    <property type="project" value="TreeGrafter"/>
</dbReference>
<evidence type="ECO:0000313" key="2">
    <source>
        <dbReference type="EMBL" id="AMO69915.1"/>
    </source>
</evidence>
<evidence type="ECO:0008006" key="4">
    <source>
        <dbReference type="Google" id="ProtNLM"/>
    </source>
</evidence>
<dbReference type="InterPro" id="IPR007497">
    <property type="entry name" value="SIMPL/DUF541"/>
</dbReference>
<evidence type="ECO:0000313" key="3">
    <source>
        <dbReference type="Proteomes" id="UP000074119"/>
    </source>
</evidence>
<dbReference type="EMBL" id="CP014544">
    <property type="protein sequence ID" value="AMO69915.1"/>
    <property type="molecule type" value="Genomic_DNA"/>
</dbReference>
<protein>
    <recommendedName>
        <fullName evidence="4">26 kDa periplasmic immunogenic protein</fullName>
    </recommendedName>
</protein>
<dbReference type="PANTHER" id="PTHR34387">
    <property type="entry name" value="SLR1258 PROTEIN"/>
    <property type="match status" value="1"/>
</dbReference>
<accession>A0A127M9R0</accession>
<dbReference type="AlphaFoldDB" id="A0A127M9R0"/>